<accession>A0A150G023</accession>
<proteinExistence type="inferred from homology"/>
<evidence type="ECO:0000256" key="8">
    <source>
        <dbReference type="ARBA" id="ARBA00023146"/>
    </source>
</evidence>
<evidence type="ECO:0000313" key="12">
    <source>
        <dbReference type="EMBL" id="KXZ43187.1"/>
    </source>
</evidence>
<dbReference type="InterPro" id="IPR012340">
    <property type="entry name" value="NA-bd_OB-fold"/>
</dbReference>
<dbReference type="GO" id="GO:0000049">
    <property type="term" value="F:tRNA binding"/>
    <property type="evidence" value="ECO:0007669"/>
    <property type="project" value="TreeGrafter"/>
</dbReference>
<comment type="catalytic activity">
    <reaction evidence="9">
        <text>tRNA(Lys) + L-lysine + ATP = L-lysyl-tRNA(Lys) + AMP + diphosphate</text>
        <dbReference type="Rhea" id="RHEA:20792"/>
        <dbReference type="Rhea" id="RHEA-COMP:9696"/>
        <dbReference type="Rhea" id="RHEA-COMP:9697"/>
        <dbReference type="ChEBI" id="CHEBI:30616"/>
        <dbReference type="ChEBI" id="CHEBI:32551"/>
        <dbReference type="ChEBI" id="CHEBI:33019"/>
        <dbReference type="ChEBI" id="CHEBI:78442"/>
        <dbReference type="ChEBI" id="CHEBI:78529"/>
        <dbReference type="ChEBI" id="CHEBI:456215"/>
        <dbReference type="EC" id="6.1.1.6"/>
    </reaction>
</comment>
<name>A0A150G023_GONPE</name>
<evidence type="ECO:0000256" key="3">
    <source>
        <dbReference type="ARBA" id="ARBA00022598"/>
    </source>
</evidence>
<dbReference type="SUPFAM" id="SSF55681">
    <property type="entry name" value="Class II aaRS and biotin synthetases"/>
    <property type="match status" value="2"/>
</dbReference>
<keyword evidence="3" id="KW-0436">Ligase</keyword>
<evidence type="ECO:0000256" key="2">
    <source>
        <dbReference type="ARBA" id="ARBA00013166"/>
    </source>
</evidence>
<sequence>MQLQHRQSLLGSCSLRRRRAAWVFRANKPQASATAEKAEKPAAPEKKKGKGSPAAQSSPEDVRTVRLQKVQDLRTKGQNPYAYRFNRTHYTEELQSLYAGLAPGAEDEGRTPVAVAGRVMAKRVMGKLAFLSIRDDRGQIQLYVERGRLEEAQPDGFELLKGLVDVGDIVGCTGTVKRTEKGELSVVAGGLEVLTKSLLPLPDKWHGLADVEKRYRQRYLDLIMTAPTRDTFRSRSRVISTLRRQLEDRGFLEISYQGVDIDLGAPFRRASMAELVRQGCGLDLEPALAAAAAATGPEAVAAVLAEAKTAAEAALMAHPDKDVRRGIAKVRAATTVGRLLNELFEAVAEAGLMQPTFVTEHPTDISPLAKPHRSKPGVTERFELFIYGSIAGGSGEGRGDG</sequence>
<feature type="region of interest" description="Disordered" evidence="10">
    <location>
        <begin position="28"/>
        <end position="63"/>
    </location>
</feature>
<keyword evidence="13" id="KW-1185">Reference proteome</keyword>
<evidence type="ECO:0000313" key="13">
    <source>
        <dbReference type="Proteomes" id="UP000075714"/>
    </source>
</evidence>
<reference evidence="13" key="1">
    <citation type="journal article" date="2016" name="Nat. Commun.">
        <title>The Gonium pectorale genome demonstrates co-option of cell cycle regulation during the evolution of multicellularity.</title>
        <authorList>
            <person name="Hanschen E.R."/>
            <person name="Marriage T.N."/>
            <person name="Ferris P.J."/>
            <person name="Hamaji T."/>
            <person name="Toyoda A."/>
            <person name="Fujiyama A."/>
            <person name="Neme R."/>
            <person name="Noguchi H."/>
            <person name="Minakuchi Y."/>
            <person name="Suzuki M."/>
            <person name="Kawai-Toyooka H."/>
            <person name="Smith D.R."/>
            <person name="Sparks H."/>
            <person name="Anderson J."/>
            <person name="Bakaric R."/>
            <person name="Luria V."/>
            <person name="Karger A."/>
            <person name="Kirschner M.W."/>
            <person name="Durand P.M."/>
            <person name="Michod R.E."/>
            <person name="Nozaki H."/>
            <person name="Olson B.J."/>
        </authorList>
    </citation>
    <scope>NUCLEOTIDE SEQUENCE [LARGE SCALE GENOMIC DNA]</scope>
    <source>
        <strain evidence="13">NIES-2863</strain>
    </source>
</reference>
<keyword evidence="7" id="KW-0648">Protein biosynthesis</keyword>
<dbReference type="AlphaFoldDB" id="A0A150G023"/>
<dbReference type="GO" id="GO:0046872">
    <property type="term" value="F:metal ion binding"/>
    <property type="evidence" value="ECO:0007669"/>
    <property type="project" value="UniProtKB-KW"/>
</dbReference>
<evidence type="ECO:0000256" key="9">
    <source>
        <dbReference type="ARBA" id="ARBA00048573"/>
    </source>
</evidence>
<dbReference type="OrthoDB" id="21243at2759"/>
<dbReference type="STRING" id="33097.A0A150G023"/>
<dbReference type="Gene3D" id="3.30.930.10">
    <property type="entry name" value="Bira Bifunctional Protein, Domain 2"/>
    <property type="match status" value="2"/>
</dbReference>
<feature type="domain" description="OB" evidence="11">
    <location>
        <begin position="113"/>
        <end position="194"/>
    </location>
</feature>
<dbReference type="GO" id="GO:0005524">
    <property type="term" value="F:ATP binding"/>
    <property type="evidence" value="ECO:0007669"/>
    <property type="project" value="UniProtKB-KW"/>
</dbReference>
<evidence type="ECO:0000256" key="1">
    <source>
        <dbReference type="ARBA" id="ARBA00008226"/>
    </source>
</evidence>
<dbReference type="PANTHER" id="PTHR42918:SF15">
    <property type="entry name" value="LYSINE--TRNA LIGASE, CHLOROPLASTIC_MITOCHONDRIAL"/>
    <property type="match status" value="1"/>
</dbReference>
<organism evidence="12 13">
    <name type="scientific">Gonium pectorale</name>
    <name type="common">Green alga</name>
    <dbReference type="NCBI Taxonomy" id="33097"/>
    <lineage>
        <taxon>Eukaryota</taxon>
        <taxon>Viridiplantae</taxon>
        <taxon>Chlorophyta</taxon>
        <taxon>core chlorophytes</taxon>
        <taxon>Chlorophyceae</taxon>
        <taxon>CS clade</taxon>
        <taxon>Chlamydomonadales</taxon>
        <taxon>Volvocaceae</taxon>
        <taxon>Gonium</taxon>
    </lineage>
</organism>
<evidence type="ECO:0000259" key="11">
    <source>
        <dbReference type="Pfam" id="PF01336"/>
    </source>
</evidence>
<dbReference type="EC" id="6.1.1.6" evidence="2"/>
<dbReference type="Pfam" id="PF01336">
    <property type="entry name" value="tRNA_anti-codon"/>
    <property type="match status" value="1"/>
</dbReference>
<dbReference type="InterPro" id="IPR045864">
    <property type="entry name" value="aa-tRNA-synth_II/BPL/LPL"/>
</dbReference>
<dbReference type="InterPro" id="IPR004365">
    <property type="entry name" value="NA-bd_OB_tRNA"/>
</dbReference>
<evidence type="ECO:0000256" key="4">
    <source>
        <dbReference type="ARBA" id="ARBA00022723"/>
    </source>
</evidence>
<dbReference type="GO" id="GO:0005829">
    <property type="term" value="C:cytosol"/>
    <property type="evidence" value="ECO:0007669"/>
    <property type="project" value="TreeGrafter"/>
</dbReference>
<protein>
    <recommendedName>
        <fullName evidence="2">lysine--tRNA ligase</fullName>
        <ecNumber evidence="2">6.1.1.6</ecNumber>
    </recommendedName>
</protein>
<dbReference type="SUPFAM" id="SSF50249">
    <property type="entry name" value="Nucleic acid-binding proteins"/>
    <property type="match status" value="1"/>
</dbReference>
<evidence type="ECO:0000256" key="5">
    <source>
        <dbReference type="ARBA" id="ARBA00022741"/>
    </source>
</evidence>
<evidence type="ECO:0000256" key="7">
    <source>
        <dbReference type="ARBA" id="ARBA00022917"/>
    </source>
</evidence>
<dbReference type="GO" id="GO:0006430">
    <property type="term" value="P:lysyl-tRNA aminoacylation"/>
    <property type="evidence" value="ECO:0007669"/>
    <property type="project" value="TreeGrafter"/>
</dbReference>
<dbReference type="Gene3D" id="2.40.50.140">
    <property type="entry name" value="Nucleic acid-binding proteins"/>
    <property type="match status" value="1"/>
</dbReference>
<dbReference type="InterPro" id="IPR044136">
    <property type="entry name" value="Lys-tRNA-ligase_II_N"/>
</dbReference>
<dbReference type="PANTHER" id="PTHR42918">
    <property type="entry name" value="LYSYL-TRNA SYNTHETASE"/>
    <property type="match status" value="1"/>
</dbReference>
<comment type="similarity">
    <text evidence="1">Belongs to the class-II aminoacyl-tRNA synthetase family.</text>
</comment>
<dbReference type="FunFam" id="2.40.50.140:FF:000024">
    <property type="entry name" value="Lysine--tRNA ligase"/>
    <property type="match status" value="1"/>
</dbReference>
<comment type="caution">
    <text evidence="12">The sequence shown here is derived from an EMBL/GenBank/DDBJ whole genome shotgun (WGS) entry which is preliminary data.</text>
</comment>
<gene>
    <name evidence="12" type="ORF">GPECTOR_99g822</name>
</gene>
<dbReference type="Proteomes" id="UP000075714">
    <property type="component" value="Unassembled WGS sequence"/>
</dbReference>
<feature type="compositionally biased region" description="Basic and acidic residues" evidence="10">
    <location>
        <begin position="36"/>
        <end position="46"/>
    </location>
</feature>
<keyword evidence="5" id="KW-0547">Nucleotide-binding</keyword>
<keyword evidence="8" id="KW-0030">Aminoacyl-tRNA synthetase</keyword>
<dbReference type="EMBL" id="LSYV01000100">
    <property type="protein sequence ID" value="KXZ43187.1"/>
    <property type="molecule type" value="Genomic_DNA"/>
</dbReference>
<evidence type="ECO:0000256" key="6">
    <source>
        <dbReference type="ARBA" id="ARBA00022840"/>
    </source>
</evidence>
<keyword evidence="6" id="KW-0067">ATP-binding</keyword>
<dbReference type="GO" id="GO:0004824">
    <property type="term" value="F:lysine-tRNA ligase activity"/>
    <property type="evidence" value="ECO:0007669"/>
    <property type="project" value="UniProtKB-EC"/>
</dbReference>
<dbReference type="CDD" id="cd04322">
    <property type="entry name" value="LysRS_N"/>
    <property type="match status" value="1"/>
</dbReference>
<keyword evidence="4" id="KW-0479">Metal-binding</keyword>
<evidence type="ECO:0000256" key="10">
    <source>
        <dbReference type="SAM" id="MobiDB-lite"/>
    </source>
</evidence>